<organism evidence="2 3">
    <name type="scientific">Oceanithermus desulfurans NBRC 100063</name>
    <dbReference type="NCBI Taxonomy" id="1227550"/>
    <lineage>
        <taxon>Bacteria</taxon>
        <taxon>Thermotogati</taxon>
        <taxon>Deinococcota</taxon>
        <taxon>Deinococci</taxon>
        <taxon>Thermales</taxon>
        <taxon>Thermaceae</taxon>
        <taxon>Oceanithermus</taxon>
    </lineage>
</organism>
<sequence length="239" mass="27302">MKLKCPICGVAIYIDKWEETTIYISSDGLGEQIFVSYCLSCDSPLIRARHGEVKGGGKYDYDSDAWIDEDFFLSNIFFDGIIYPPPKQADIPNEVPERYRKEFFEAFDILATSPKASAAISRRLLQDLLHNELNINHGNLNKEIEEFIEQENTPGYLAEEIDAVRVIGNFAAHPVKYKDTGSIVDVEVGEAEWLLDVLQSLFDHIFVKPIRFEKRRDKINQKLRRAGKPELKSRLKSGS</sequence>
<dbReference type="InterPro" id="IPR025285">
    <property type="entry name" value="DUF4145"/>
</dbReference>
<name>A0A511RLA4_9DEIN</name>
<feature type="domain" description="DUF4145" evidence="1">
    <location>
        <begin position="105"/>
        <end position="197"/>
    </location>
</feature>
<reference evidence="2 3" key="1">
    <citation type="submission" date="2019-07" db="EMBL/GenBank/DDBJ databases">
        <title>Whole genome shotgun sequence of Oceanithermus desulfurans NBRC 100063.</title>
        <authorList>
            <person name="Hosoyama A."/>
            <person name="Uohara A."/>
            <person name="Ohji S."/>
            <person name="Ichikawa N."/>
        </authorList>
    </citation>
    <scope>NUCLEOTIDE SEQUENCE [LARGE SCALE GENOMIC DNA]</scope>
    <source>
        <strain evidence="2 3">NBRC 100063</strain>
    </source>
</reference>
<comment type="caution">
    <text evidence="2">The sequence shown here is derived from an EMBL/GenBank/DDBJ whole genome shotgun (WGS) entry which is preliminary data.</text>
</comment>
<accession>A0A511RLA4</accession>
<dbReference type="Proteomes" id="UP000321827">
    <property type="component" value="Unassembled WGS sequence"/>
</dbReference>
<proteinExistence type="predicted"/>
<evidence type="ECO:0000313" key="2">
    <source>
        <dbReference type="EMBL" id="GEM90444.1"/>
    </source>
</evidence>
<evidence type="ECO:0000259" key="1">
    <source>
        <dbReference type="Pfam" id="PF13643"/>
    </source>
</evidence>
<gene>
    <name evidence="2" type="ORF">ODE01S_18780</name>
</gene>
<evidence type="ECO:0000313" key="3">
    <source>
        <dbReference type="Proteomes" id="UP000321827"/>
    </source>
</evidence>
<dbReference type="EMBL" id="BJXN01000014">
    <property type="protein sequence ID" value="GEM90444.1"/>
    <property type="molecule type" value="Genomic_DNA"/>
</dbReference>
<dbReference type="Pfam" id="PF13643">
    <property type="entry name" value="DUF4145"/>
    <property type="match status" value="1"/>
</dbReference>
<dbReference type="AlphaFoldDB" id="A0A511RLA4"/>
<protein>
    <recommendedName>
        <fullName evidence="1">DUF4145 domain-containing protein</fullName>
    </recommendedName>
</protein>